<reference evidence="1" key="1">
    <citation type="submission" date="2012-04" db="EMBL/GenBank/DDBJ databases">
        <title>The Genome Sequence of Loa loa.</title>
        <authorList>
            <consortium name="The Broad Institute Genome Sequencing Platform"/>
            <consortium name="Broad Institute Genome Sequencing Center for Infectious Disease"/>
            <person name="Nutman T.B."/>
            <person name="Fink D.L."/>
            <person name="Russ C."/>
            <person name="Young S."/>
            <person name="Zeng Q."/>
            <person name="Gargeya S."/>
            <person name="Alvarado L."/>
            <person name="Berlin A."/>
            <person name="Chapman S.B."/>
            <person name="Chen Z."/>
            <person name="Freedman E."/>
            <person name="Gellesch M."/>
            <person name="Goldberg J."/>
            <person name="Griggs A."/>
            <person name="Gujja S."/>
            <person name="Heilman E.R."/>
            <person name="Heiman D."/>
            <person name="Howarth C."/>
            <person name="Mehta T."/>
            <person name="Neiman D."/>
            <person name="Pearson M."/>
            <person name="Roberts A."/>
            <person name="Saif S."/>
            <person name="Shea T."/>
            <person name="Shenoy N."/>
            <person name="Sisk P."/>
            <person name="Stolte C."/>
            <person name="Sykes S."/>
            <person name="White J."/>
            <person name="Yandava C."/>
            <person name="Haas B."/>
            <person name="Henn M.R."/>
            <person name="Nusbaum C."/>
            <person name="Birren B."/>
        </authorList>
    </citation>
    <scope>NUCLEOTIDE SEQUENCE [LARGE SCALE GENOMIC DNA]</scope>
</reference>
<proteinExistence type="predicted"/>
<accession>A0A1S0UBD1</accession>
<dbReference type="KEGG" id="loa:LOAG_01317"/>
<dbReference type="RefSeq" id="XP_003136904.1">
    <property type="nucleotide sequence ID" value="XM_003136856.2"/>
</dbReference>
<sequence>MTITTRPQHTPRYSTSAEVFAPLVASRAQAYYSFSRDDFVTEWTTRCSSQTQGRTLPFCYLMGQNEWSGSVKMHGWMCIEVGKWLVDVLWNMMELSVGGPAGPRTFFVALC</sequence>
<dbReference type="InParanoid" id="A0A1S0UBD1"/>
<dbReference type="AlphaFoldDB" id="A0A1S0UBD1"/>
<organism evidence="1">
    <name type="scientific">Loa loa</name>
    <name type="common">Eye worm</name>
    <name type="synonym">Filaria loa</name>
    <dbReference type="NCBI Taxonomy" id="7209"/>
    <lineage>
        <taxon>Eukaryota</taxon>
        <taxon>Metazoa</taxon>
        <taxon>Ecdysozoa</taxon>
        <taxon>Nematoda</taxon>
        <taxon>Chromadorea</taxon>
        <taxon>Rhabditida</taxon>
        <taxon>Spirurina</taxon>
        <taxon>Spiruromorpha</taxon>
        <taxon>Filarioidea</taxon>
        <taxon>Onchocercidae</taxon>
        <taxon>Loa</taxon>
    </lineage>
</organism>
<name>A0A1S0UBD1_LOALO</name>
<protein>
    <submittedName>
        <fullName evidence="1">Uncharacterized protein</fullName>
    </submittedName>
</protein>
<gene>
    <name evidence="1" type="ORF">LOAG_01317</name>
</gene>
<evidence type="ECO:0000313" key="1">
    <source>
        <dbReference type="EMBL" id="EFO27172.1"/>
    </source>
</evidence>
<dbReference type="EMBL" id="JH712066">
    <property type="protein sequence ID" value="EFO27172.1"/>
    <property type="molecule type" value="Genomic_DNA"/>
</dbReference>
<dbReference type="CTD" id="9938691"/>
<dbReference type="GeneID" id="9938691"/>